<gene>
    <name evidence="5" type="ORF">NEMVEDRAFT_v1g223991</name>
</gene>
<name>A7T8Z8_NEMVE</name>
<dbReference type="PANTHER" id="PTHR24567">
    <property type="entry name" value="CRP FAMILY TRANSCRIPTIONAL REGULATORY PROTEIN"/>
    <property type="match status" value="1"/>
</dbReference>
<dbReference type="EMBL" id="DS473035">
    <property type="protein sequence ID" value="EDO27535.1"/>
    <property type="molecule type" value="Genomic_DNA"/>
</dbReference>
<evidence type="ECO:0000313" key="5">
    <source>
        <dbReference type="EMBL" id="EDO27535.1"/>
    </source>
</evidence>
<dbReference type="InterPro" id="IPR050397">
    <property type="entry name" value="Env_Response_Regulators"/>
</dbReference>
<dbReference type="InterPro" id="IPR036388">
    <property type="entry name" value="WH-like_DNA-bd_sf"/>
</dbReference>
<evidence type="ECO:0000256" key="1">
    <source>
        <dbReference type="ARBA" id="ARBA00023015"/>
    </source>
</evidence>
<sequence>MSFRELLNEAYGYIFEEELLNEIENIATYKEFKADDNLIEIGDYIKSMPLLLHGAIKILREDENGDELLLYFLERGDTCAMTLTCCMGKSKSKIRAVAENNGAMFMIPIEKMEEWLTQFKTWRNFVFESYNIRLNEMLEAIDTLAFMNLDERLYKYLTDKAKVIGKTEILNTHQQIAYDMHTSRVVISRLLKSLELQGKIKLHRNKIEILEF</sequence>
<dbReference type="GO" id="GO:0003700">
    <property type="term" value="F:DNA-binding transcription factor activity"/>
    <property type="evidence" value="ECO:0000318"/>
    <property type="project" value="GO_Central"/>
</dbReference>
<dbReference type="InterPro" id="IPR036390">
    <property type="entry name" value="WH_DNA-bd_sf"/>
</dbReference>
<protein>
    <recommendedName>
        <fullName evidence="4">Cyclic nucleotide-binding domain-containing protein</fullName>
    </recommendedName>
</protein>
<evidence type="ECO:0000313" key="6">
    <source>
        <dbReference type="Proteomes" id="UP000001593"/>
    </source>
</evidence>
<dbReference type="PANTHER" id="PTHR24567:SF26">
    <property type="entry name" value="REGULATORY PROTEIN YEIL"/>
    <property type="match status" value="1"/>
</dbReference>
<evidence type="ECO:0000256" key="2">
    <source>
        <dbReference type="ARBA" id="ARBA00023125"/>
    </source>
</evidence>
<dbReference type="InterPro" id="IPR000595">
    <property type="entry name" value="cNMP-bd_dom"/>
</dbReference>
<dbReference type="HOGENOM" id="CLU_075053_7_0_1"/>
<dbReference type="Pfam" id="PF13545">
    <property type="entry name" value="HTH_Crp_2"/>
    <property type="match status" value="1"/>
</dbReference>
<dbReference type="InterPro" id="IPR014710">
    <property type="entry name" value="RmlC-like_jellyroll"/>
</dbReference>
<evidence type="ECO:0000256" key="3">
    <source>
        <dbReference type="ARBA" id="ARBA00023163"/>
    </source>
</evidence>
<accession>A7T8Z8</accession>
<dbReference type="AlphaFoldDB" id="A7T8Z8"/>
<dbReference type="Gene3D" id="1.10.10.10">
    <property type="entry name" value="Winged helix-like DNA-binding domain superfamily/Winged helix DNA-binding domain"/>
    <property type="match status" value="1"/>
</dbReference>
<dbReference type="Pfam" id="PF00027">
    <property type="entry name" value="cNMP_binding"/>
    <property type="match status" value="1"/>
</dbReference>
<dbReference type="GO" id="GO:0005829">
    <property type="term" value="C:cytosol"/>
    <property type="evidence" value="ECO:0000318"/>
    <property type="project" value="GO_Central"/>
</dbReference>
<keyword evidence="6" id="KW-1185">Reference proteome</keyword>
<proteinExistence type="predicted"/>
<dbReference type="Proteomes" id="UP000001593">
    <property type="component" value="Unassembled WGS sequence"/>
</dbReference>
<dbReference type="InterPro" id="IPR018490">
    <property type="entry name" value="cNMP-bd_dom_sf"/>
</dbReference>
<dbReference type="CDD" id="cd00038">
    <property type="entry name" value="CAP_ED"/>
    <property type="match status" value="1"/>
</dbReference>
<feature type="domain" description="Cyclic nucleotide-binding" evidence="4">
    <location>
        <begin position="15"/>
        <end position="78"/>
    </location>
</feature>
<dbReference type="SUPFAM" id="SSF46785">
    <property type="entry name" value="Winged helix' DNA-binding domain"/>
    <property type="match status" value="1"/>
</dbReference>
<keyword evidence="2" id="KW-0238">DNA-binding</keyword>
<dbReference type="Gene3D" id="2.60.120.10">
    <property type="entry name" value="Jelly Rolls"/>
    <property type="match status" value="1"/>
</dbReference>
<evidence type="ECO:0000259" key="4">
    <source>
        <dbReference type="PROSITE" id="PS50042"/>
    </source>
</evidence>
<dbReference type="PROSITE" id="PS50042">
    <property type="entry name" value="CNMP_BINDING_3"/>
    <property type="match status" value="1"/>
</dbReference>
<reference evidence="5 6" key="1">
    <citation type="journal article" date="2007" name="Science">
        <title>Sea anemone genome reveals ancestral eumetazoan gene repertoire and genomic organization.</title>
        <authorList>
            <person name="Putnam N.H."/>
            <person name="Srivastava M."/>
            <person name="Hellsten U."/>
            <person name="Dirks B."/>
            <person name="Chapman J."/>
            <person name="Salamov A."/>
            <person name="Terry A."/>
            <person name="Shapiro H."/>
            <person name="Lindquist E."/>
            <person name="Kapitonov V.V."/>
            <person name="Jurka J."/>
            <person name="Genikhovich G."/>
            <person name="Grigoriev I.V."/>
            <person name="Lucas S.M."/>
            <person name="Steele R.E."/>
            <person name="Finnerty J.R."/>
            <person name="Technau U."/>
            <person name="Martindale M.Q."/>
            <person name="Rokhsar D.S."/>
        </authorList>
    </citation>
    <scope>NUCLEOTIDE SEQUENCE [LARGE SCALE GENOMIC DNA]</scope>
    <source>
        <strain evidence="6">CH2 X CH6</strain>
    </source>
</reference>
<keyword evidence="3" id="KW-0804">Transcription</keyword>
<dbReference type="SUPFAM" id="SSF51206">
    <property type="entry name" value="cAMP-binding domain-like"/>
    <property type="match status" value="1"/>
</dbReference>
<keyword evidence="1" id="KW-0805">Transcription regulation</keyword>
<dbReference type="GO" id="GO:0003677">
    <property type="term" value="F:DNA binding"/>
    <property type="evidence" value="ECO:0007669"/>
    <property type="project" value="UniProtKB-KW"/>
</dbReference>
<dbReference type="InParanoid" id="A7T8Z8"/>
<organism evidence="5 6">
    <name type="scientific">Nematostella vectensis</name>
    <name type="common">Starlet sea anemone</name>
    <dbReference type="NCBI Taxonomy" id="45351"/>
    <lineage>
        <taxon>Eukaryota</taxon>
        <taxon>Metazoa</taxon>
        <taxon>Cnidaria</taxon>
        <taxon>Anthozoa</taxon>
        <taxon>Hexacorallia</taxon>
        <taxon>Actiniaria</taxon>
        <taxon>Edwardsiidae</taxon>
        <taxon>Nematostella</taxon>
    </lineage>
</organism>
<dbReference type="InterPro" id="IPR012318">
    <property type="entry name" value="HTH_CRP"/>
</dbReference>